<feature type="transmembrane region" description="Helical" evidence="8">
    <location>
        <begin position="33"/>
        <end position="53"/>
    </location>
</feature>
<protein>
    <submittedName>
        <fullName evidence="11">Thiol reductant ABC exporter subunit CydD</fullName>
    </submittedName>
</protein>
<dbReference type="Pfam" id="PF00005">
    <property type="entry name" value="ABC_tran"/>
    <property type="match status" value="2"/>
</dbReference>
<feature type="transmembrane region" description="Helical" evidence="8">
    <location>
        <begin position="141"/>
        <end position="164"/>
    </location>
</feature>
<dbReference type="SUPFAM" id="SSF90123">
    <property type="entry name" value="ABC transporter transmembrane region"/>
    <property type="match status" value="2"/>
</dbReference>
<dbReference type="InterPro" id="IPR003439">
    <property type="entry name" value="ABC_transporter-like_ATP-bd"/>
</dbReference>
<evidence type="ECO:0000256" key="4">
    <source>
        <dbReference type="ARBA" id="ARBA00022840"/>
    </source>
</evidence>
<dbReference type="NCBIfam" id="TIGR02868">
    <property type="entry name" value="CydC"/>
    <property type="match status" value="1"/>
</dbReference>
<accession>A0ABP7MRM7</accession>
<feature type="transmembrane region" description="Helical" evidence="8">
    <location>
        <begin position="718"/>
        <end position="739"/>
    </location>
</feature>
<dbReference type="CDD" id="cd18584">
    <property type="entry name" value="ABC_6TM_AarD_CydD"/>
    <property type="match status" value="1"/>
</dbReference>
<dbReference type="InterPro" id="IPR027417">
    <property type="entry name" value="P-loop_NTPase"/>
</dbReference>
<dbReference type="PANTHER" id="PTHR24221:SF654">
    <property type="entry name" value="ATP-BINDING CASSETTE SUB-FAMILY B MEMBER 6"/>
    <property type="match status" value="1"/>
</dbReference>
<reference evidence="12" key="1">
    <citation type="journal article" date="2019" name="Int. J. Syst. Evol. Microbiol.">
        <title>The Global Catalogue of Microorganisms (GCM) 10K type strain sequencing project: providing services to taxonomists for standard genome sequencing and annotation.</title>
        <authorList>
            <consortium name="The Broad Institute Genomics Platform"/>
            <consortium name="The Broad Institute Genome Sequencing Center for Infectious Disease"/>
            <person name="Wu L."/>
            <person name="Ma J."/>
        </authorList>
    </citation>
    <scope>NUCLEOTIDE SEQUENCE [LARGE SCALE GENOMIC DNA]</scope>
    <source>
        <strain evidence="12">JCM 17024</strain>
    </source>
</reference>
<dbReference type="SUPFAM" id="SSF52540">
    <property type="entry name" value="P-loop containing nucleoside triphosphate hydrolases"/>
    <property type="match status" value="2"/>
</dbReference>
<evidence type="ECO:0000259" key="10">
    <source>
        <dbReference type="PROSITE" id="PS50929"/>
    </source>
</evidence>
<keyword evidence="4" id="KW-0067">ATP-binding</keyword>
<dbReference type="InterPro" id="IPR014223">
    <property type="entry name" value="ABC_CydC/D"/>
</dbReference>
<evidence type="ECO:0000259" key="9">
    <source>
        <dbReference type="PROSITE" id="PS50893"/>
    </source>
</evidence>
<keyword evidence="6 8" id="KW-0472">Membrane</keyword>
<evidence type="ECO:0000256" key="2">
    <source>
        <dbReference type="ARBA" id="ARBA00022692"/>
    </source>
</evidence>
<evidence type="ECO:0000256" key="3">
    <source>
        <dbReference type="ARBA" id="ARBA00022741"/>
    </source>
</evidence>
<feature type="transmembrane region" description="Helical" evidence="8">
    <location>
        <begin position="171"/>
        <end position="189"/>
    </location>
</feature>
<name>A0ABP7MRM7_9MICO</name>
<feature type="transmembrane region" description="Helical" evidence="8">
    <location>
        <begin position="600"/>
        <end position="625"/>
    </location>
</feature>
<evidence type="ECO:0000256" key="8">
    <source>
        <dbReference type="SAM" id="Phobius"/>
    </source>
</evidence>
<dbReference type="InterPro" id="IPR003593">
    <property type="entry name" value="AAA+_ATPase"/>
</dbReference>
<sequence>MSAIPNDPWGIEAERARRSPGFRRPELGPVPRASIWLLGVLAASRAVGLVLIAEAVARGIGALAATGLTPAATRIILLCGLTGVVLRTGGEWAASVVSRRVATTVKRDLRSRLWRRIAEGEGEGGGTAVLAADGLDDLDDYYVQTLPALISAAVVPLIVGIRILGADWPSALIIVLTVPLVPLFMILIGKHTRQRTDAALAALARLADHLGELARGLPVLVGLGRVAEQTRALDGIQSRYRRRTEETLRWAFLSSLALELIATISVALVAVVLGLRLLDRTMALEPALVALILAPECFQALRDVGSAFHASQDGLSALDRVRALLARRPRHDVRSAVRDGAVRTVVIEDLTVRYAGRDSATIAGLHAELSGITAITGPSGAGKSTLLAALAGVLPADAEVAGDIRGADAAAWAPQAPRAFASTPVEELALYGAGAEALAELGLAPLADASVAELSPGELRRLAVARALARVDAGAPLLVLDEPTAHLDPAAARLVREAVLRRAASCTIVLASHEADTLALAQQRIAVVRGPAAALARHSAGDTPGSRDGRRTPRQNGVASAAGLPGDRQDGGPGAAEPDARRARPGVRRLTLLSLLRPHALLWAGSIGLGALAAGLAAALTAVSGWLIVRAGVEEHIMYLLVAIVGVRAFGIGRSAARYAERLVTHRAAFQVVDALRLRLWRAIARRGTGSRRLLEGGAPLDYLVTLADDLRDQLPRIVPPVGAGALVIAATIATGAAVTPHLTALIAGVLLSAVVLATLLAVRGERGAGAARIAARSGIVRGTAQLASAAADLRGNGVAETALRELDVRAGRLAAAEQRTAWSAGLGTAVVTGATTLLAVLVPLLSAEAPVASVSVIALLALAVLEPLVDLVSAMRRMPALRALLDRLDPILQPAPQPEWGTERPGTTRRLALEEVTIRYPGTERAAVTGVSGAVERGRWLVLDGPSGSGKSTLLSAVMGALEVSSGAVLSDDLPLTALDERAWRDRVAWCPQDAYVFDSTLRGNLLLARARDDVPDDDEITAALRRAGLGELVSSLSAGLDTRVGAGGSALSGGERQRLAVARALLTRSEIILLDEPTAHLDEPTAADMMADVRAATASRIVLLVSHRVADRRDDDVIIRLPCAIPAEDASTGGSADGLRAPGGRVAVG</sequence>
<dbReference type="InterPro" id="IPR017871">
    <property type="entry name" value="ABC_transporter-like_CS"/>
</dbReference>
<comment type="caution">
    <text evidence="11">The sequence shown here is derived from an EMBL/GenBank/DDBJ whole genome shotgun (WGS) entry which is preliminary data.</text>
</comment>
<feature type="region of interest" description="Disordered" evidence="7">
    <location>
        <begin position="1132"/>
        <end position="1151"/>
    </location>
</feature>
<dbReference type="InterPro" id="IPR039421">
    <property type="entry name" value="Type_1_exporter"/>
</dbReference>
<keyword evidence="3" id="KW-0547">Nucleotide-binding</keyword>
<keyword evidence="12" id="KW-1185">Reference proteome</keyword>
<dbReference type="InterPro" id="IPR011527">
    <property type="entry name" value="ABC1_TM_dom"/>
</dbReference>
<dbReference type="Pfam" id="PF00664">
    <property type="entry name" value="ABC_membrane"/>
    <property type="match status" value="1"/>
</dbReference>
<feature type="domain" description="ABC transmembrane type-1" evidence="10">
    <location>
        <begin position="37"/>
        <end position="313"/>
    </location>
</feature>
<feature type="transmembrane region" description="Helical" evidence="8">
    <location>
        <begin position="250"/>
        <end position="275"/>
    </location>
</feature>
<dbReference type="SMART" id="SM00382">
    <property type="entry name" value="AAA"/>
    <property type="match status" value="2"/>
</dbReference>
<evidence type="ECO:0000256" key="5">
    <source>
        <dbReference type="ARBA" id="ARBA00022989"/>
    </source>
</evidence>
<dbReference type="Proteomes" id="UP001501591">
    <property type="component" value="Unassembled WGS sequence"/>
</dbReference>
<gene>
    <name evidence="11" type="primary">cydD</name>
    <name evidence="11" type="ORF">GCM10022383_04680</name>
</gene>
<dbReference type="PANTHER" id="PTHR24221">
    <property type="entry name" value="ATP-BINDING CASSETTE SUB-FAMILY B"/>
    <property type="match status" value="1"/>
</dbReference>
<feature type="domain" description="ABC transporter" evidence="9">
    <location>
        <begin position="912"/>
        <end position="1150"/>
    </location>
</feature>
<evidence type="ECO:0000313" key="11">
    <source>
        <dbReference type="EMBL" id="GAA3928908.1"/>
    </source>
</evidence>
<feature type="domain" description="ABC transporter" evidence="9">
    <location>
        <begin position="345"/>
        <end position="555"/>
    </location>
</feature>
<dbReference type="PROSITE" id="PS50929">
    <property type="entry name" value="ABC_TM1F"/>
    <property type="match status" value="2"/>
</dbReference>
<dbReference type="CDD" id="cd03228">
    <property type="entry name" value="ABCC_MRP_Like"/>
    <property type="match status" value="1"/>
</dbReference>
<dbReference type="Gene3D" id="1.20.1560.10">
    <property type="entry name" value="ABC transporter type 1, transmembrane domain"/>
    <property type="match status" value="2"/>
</dbReference>
<evidence type="ECO:0000256" key="6">
    <source>
        <dbReference type="ARBA" id="ARBA00023136"/>
    </source>
</evidence>
<feature type="transmembrane region" description="Helical" evidence="8">
    <location>
        <begin position="745"/>
        <end position="763"/>
    </location>
</feature>
<feature type="domain" description="ABC transmembrane type-1" evidence="10">
    <location>
        <begin position="604"/>
        <end position="881"/>
    </location>
</feature>
<proteinExistence type="predicted"/>
<evidence type="ECO:0000256" key="1">
    <source>
        <dbReference type="ARBA" id="ARBA00004651"/>
    </source>
</evidence>
<feature type="transmembrane region" description="Helical" evidence="8">
    <location>
        <begin position="852"/>
        <end position="873"/>
    </location>
</feature>
<organism evidence="11 12">
    <name type="scientific">Microbacterium soli</name>
    <dbReference type="NCBI Taxonomy" id="446075"/>
    <lineage>
        <taxon>Bacteria</taxon>
        <taxon>Bacillati</taxon>
        <taxon>Actinomycetota</taxon>
        <taxon>Actinomycetes</taxon>
        <taxon>Micrococcales</taxon>
        <taxon>Microbacteriaceae</taxon>
        <taxon>Microbacterium</taxon>
    </lineage>
</organism>
<feature type="transmembrane region" description="Helical" evidence="8">
    <location>
        <begin position="822"/>
        <end position="846"/>
    </location>
</feature>
<dbReference type="Gene3D" id="3.40.50.300">
    <property type="entry name" value="P-loop containing nucleotide triphosphate hydrolases"/>
    <property type="match status" value="2"/>
</dbReference>
<keyword evidence="5 8" id="KW-1133">Transmembrane helix</keyword>
<dbReference type="RefSeq" id="WP_344817887.1">
    <property type="nucleotide sequence ID" value="NZ_BAABCP010000001.1"/>
</dbReference>
<dbReference type="InterPro" id="IPR036640">
    <property type="entry name" value="ABC1_TM_sf"/>
</dbReference>
<evidence type="ECO:0000313" key="12">
    <source>
        <dbReference type="Proteomes" id="UP001501591"/>
    </source>
</evidence>
<keyword evidence="2 8" id="KW-0812">Transmembrane</keyword>
<comment type="subcellular location">
    <subcellularLocation>
        <location evidence="1">Cell membrane</location>
        <topology evidence="1">Multi-pass membrane protein</topology>
    </subcellularLocation>
</comment>
<dbReference type="EMBL" id="BAABCP010000001">
    <property type="protein sequence ID" value="GAA3928908.1"/>
    <property type="molecule type" value="Genomic_DNA"/>
</dbReference>
<dbReference type="PROSITE" id="PS00211">
    <property type="entry name" value="ABC_TRANSPORTER_1"/>
    <property type="match status" value="2"/>
</dbReference>
<feature type="region of interest" description="Disordered" evidence="7">
    <location>
        <begin position="536"/>
        <end position="583"/>
    </location>
</feature>
<dbReference type="PROSITE" id="PS50893">
    <property type="entry name" value="ABC_TRANSPORTER_2"/>
    <property type="match status" value="2"/>
</dbReference>
<evidence type="ECO:0000256" key="7">
    <source>
        <dbReference type="SAM" id="MobiDB-lite"/>
    </source>
</evidence>